<sequence>MSKRKLSAEESTSDSSKREVLTKKVLTDLSLVNANKSVSLMVAKSVIHILKNDEEQKAQCRGKIRKWFEDIYKSVPELLDVAAACNYLKIFFNFESKLYENPDLSGLNGNYIFIGAKLSDKQHEQKIKGVLAHELCHFVMEQVYYSQVMPYYDIKKKLDEIARTVDRLLSIHSHDPDDGFNGILSSMYKCYDKSKFHEELIARAVQILTEFGDNNDKLCDLQGKYQILFDFWNKLIIADLKEYKLRNQDVIKLNMMTKLLQNISSQKFKIRPQKIFEEFADNKLVIIKTNNPTIMLKDIIDQSKEKYRSLIDTYCLFIDAKQLVDENFLNAFDDVCLKTNKLHVFIDCSKGVPVDLENKFQNKNFNYVVVTSNEIQFAESSILQNSTKININYDWDDLPQISQELLLQCKINFQGNLENSLKDLLSIKTEPNSKIDDQTLNNLVNKQLISVNTELEDEINENHLEMIYTPRLFIKRDKQAENQKLSETELISEVKNEKFVLISDQAGNGKTLALKNIAKTIRKQYPTKWVTYVDLKQLINEFKAQECEPEFSTFIVDNILKPKTKIELEIFKKCYNDGNVLIFFDGFDEIAPDCAEFVTKLAQNFKQNGGNQLWIATRDYLEVDLKKQLNLDCAYGLEMMNEMESVDLIAKTWTLMDLKGKNELKSIENLMTSLMYQNYRRKAYQVTRKVLTSNGNSVAIKITFPELVEKLFPDYDGTEWPHQEVIAGGVVNIINGKLAFTHNTFCEFFLAEFIAKELKRKRLGKIGLEIFVKVLTSPAYRGTQIIMNDAVVLDPALIADHGKKFLEFANEFCKMDNLEDFYVNELECLVVMIVDILKSGKYEKVKELLTRTAGKLIKSVKSAEFYLKFEEFLFNFLKSKDLKTLIKEQEVLLRIVQSELDISIFESLTLWTLLVKSFEDLKELKNLILEKDTSGFSYLNHLVLSDNIGIVEFTFSILIELFDPYDYNIILSHKDINEQSLLQIVSIYSTNIEVFQHLWKLILDNLGSKGKFLQAIKEVDKKGNNLIHHAASFGSNEIFVFIISKLDSMTSRNEFRNILRLLGQYNQNLLQLVAISNGSIEIHKILWETFSKKFDDLLQFSEHVDKKNENVLMKAVQFNSLDVVQLLWTNISKSMRSSEQISYLKKKCINGLTIRDMDTIKPTIRTWIHKLFENKEISTVDSESSEGEFLNDSDVSMDEGDLNSHLRLIKAVKKNNTKVVENILQNNCVDVNYVDARQQKAIDYAWLNYIQNDKSKYRLRKTEKIMTILLKVNSYYPNVLHDFNYESGNEKTQNFIDFTDQIKAIVIQYPNLKYFTDRNNESVLLHILRLQRIVVKNKIDNQMRINVHNPIEEQPVHILQILSKSTIIGADKKGVKCVLNALNSINIIQHFSIVLQIAACMMINITFNFGHEIDQSYVHQEFPQSGTFYVGAKSLLYNTNKHKTLGFILNKLSLLVLNLVFMNKSRPYPRNDTELEQNYKSIFNSIKLMNDERQKIEGTIKNVFKVCRDDQEAELIAAAMQAVIQCDNSNEMIRIQQHYKKVFKYLSDVVIPECENVLPVLKLITSSRTDIKYGFAFNCLTVNMQNNIIHKIIRFQGRELTILEFEQIVENFRVLLDVEDLKRIIINNEILEIGKPLDHVPDQDIVANKNTEQHLVEEEKIVDQIIEQTEKSKPFILSDLPISGKLIDKIAAKLKIKYRNSWVILAKISDLVDNLFENRNNFNTSNIPQCLTQILQLNKLIEFGTFYQLYESGKILILFDEFESLPDEFINLFTIIFKDFADNLTNMILVSS</sequence>
<dbReference type="Proteomes" id="UP001153620">
    <property type="component" value="Chromosome 4"/>
</dbReference>
<accession>A0A9N9S905</accession>
<dbReference type="InterPro" id="IPR002110">
    <property type="entry name" value="Ankyrin_rpt"/>
</dbReference>
<name>A0A9N9S905_9DIPT</name>
<protein>
    <recommendedName>
        <fullName evidence="3">NACHT domain-containing protein</fullName>
    </recommendedName>
</protein>
<dbReference type="InterPro" id="IPR036770">
    <property type="entry name" value="Ankyrin_rpt-contain_sf"/>
</dbReference>
<proteinExistence type="predicted"/>
<organism evidence="1 2">
    <name type="scientific">Chironomus riparius</name>
    <dbReference type="NCBI Taxonomy" id="315576"/>
    <lineage>
        <taxon>Eukaryota</taxon>
        <taxon>Metazoa</taxon>
        <taxon>Ecdysozoa</taxon>
        <taxon>Arthropoda</taxon>
        <taxon>Hexapoda</taxon>
        <taxon>Insecta</taxon>
        <taxon>Pterygota</taxon>
        <taxon>Neoptera</taxon>
        <taxon>Endopterygota</taxon>
        <taxon>Diptera</taxon>
        <taxon>Nematocera</taxon>
        <taxon>Chironomoidea</taxon>
        <taxon>Chironomidae</taxon>
        <taxon>Chironominae</taxon>
        <taxon>Chironomus</taxon>
    </lineage>
</organism>
<reference evidence="1" key="2">
    <citation type="submission" date="2022-10" db="EMBL/GenBank/DDBJ databases">
        <authorList>
            <consortium name="ENA_rothamsted_submissions"/>
            <consortium name="culmorum"/>
            <person name="King R."/>
        </authorList>
    </citation>
    <scope>NUCLEOTIDE SEQUENCE</scope>
</reference>
<dbReference type="Gene3D" id="3.40.50.300">
    <property type="entry name" value="P-loop containing nucleotide triphosphate hydrolases"/>
    <property type="match status" value="1"/>
</dbReference>
<dbReference type="SUPFAM" id="SSF48403">
    <property type="entry name" value="Ankyrin repeat"/>
    <property type="match status" value="1"/>
</dbReference>
<evidence type="ECO:0000313" key="1">
    <source>
        <dbReference type="EMBL" id="CAG9811255.1"/>
    </source>
</evidence>
<dbReference type="OrthoDB" id="6353678at2759"/>
<gene>
    <name evidence="1" type="ORF">CHIRRI_LOCUS14064</name>
</gene>
<dbReference type="SUPFAM" id="SSF52540">
    <property type="entry name" value="P-loop containing nucleoside triphosphate hydrolases"/>
    <property type="match status" value="1"/>
</dbReference>
<keyword evidence="2" id="KW-1185">Reference proteome</keyword>
<dbReference type="Gene3D" id="1.25.40.20">
    <property type="entry name" value="Ankyrin repeat-containing domain"/>
    <property type="match status" value="1"/>
</dbReference>
<evidence type="ECO:0008006" key="3">
    <source>
        <dbReference type="Google" id="ProtNLM"/>
    </source>
</evidence>
<dbReference type="EMBL" id="OU895880">
    <property type="protein sequence ID" value="CAG9811255.1"/>
    <property type="molecule type" value="Genomic_DNA"/>
</dbReference>
<dbReference type="SMART" id="SM00248">
    <property type="entry name" value="ANK"/>
    <property type="match status" value="3"/>
</dbReference>
<reference evidence="1" key="1">
    <citation type="submission" date="2022-01" db="EMBL/GenBank/DDBJ databases">
        <authorList>
            <person name="King R."/>
        </authorList>
    </citation>
    <scope>NUCLEOTIDE SEQUENCE</scope>
</reference>
<dbReference type="InterPro" id="IPR027417">
    <property type="entry name" value="P-loop_NTPase"/>
</dbReference>
<evidence type="ECO:0000313" key="2">
    <source>
        <dbReference type="Proteomes" id="UP001153620"/>
    </source>
</evidence>